<accession>A0A3N4J6F7</accession>
<dbReference type="EMBL" id="ML120447">
    <property type="protein sequence ID" value="RPA93756.1"/>
    <property type="molecule type" value="Genomic_DNA"/>
</dbReference>
<dbReference type="PANTHER" id="PTHR41677:SF1">
    <property type="entry name" value="FE2OG DIOXYGENASE DOMAIN-CONTAINING PROTEIN"/>
    <property type="match status" value="1"/>
</dbReference>
<proteinExistence type="predicted"/>
<organism evidence="1 2">
    <name type="scientific">Choiromyces venosus 120613-1</name>
    <dbReference type="NCBI Taxonomy" id="1336337"/>
    <lineage>
        <taxon>Eukaryota</taxon>
        <taxon>Fungi</taxon>
        <taxon>Dikarya</taxon>
        <taxon>Ascomycota</taxon>
        <taxon>Pezizomycotina</taxon>
        <taxon>Pezizomycetes</taxon>
        <taxon>Pezizales</taxon>
        <taxon>Tuberaceae</taxon>
        <taxon>Choiromyces</taxon>
    </lineage>
</organism>
<dbReference type="PANTHER" id="PTHR41677">
    <property type="entry name" value="YALI0B19030P"/>
    <property type="match status" value="1"/>
</dbReference>
<dbReference type="STRING" id="1336337.A0A3N4J6F7"/>
<dbReference type="OrthoDB" id="10256055at2759"/>
<gene>
    <name evidence="1" type="ORF">L873DRAFT_1815488</name>
</gene>
<dbReference type="Proteomes" id="UP000276215">
    <property type="component" value="Unassembled WGS sequence"/>
</dbReference>
<evidence type="ECO:0000313" key="1">
    <source>
        <dbReference type="EMBL" id="RPA93756.1"/>
    </source>
</evidence>
<reference evidence="1 2" key="1">
    <citation type="journal article" date="2018" name="Nat. Ecol. Evol.">
        <title>Pezizomycetes genomes reveal the molecular basis of ectomycorrhizal truffle lifestyle.</title>
        <authorList>
            <person name="Murat C."/>
            <person name="Payen T."/>
            <person name="Noel B."/>
            <person name="Kuo A."/>
            <person name="Morin E."/>
            <person name="Chen J."/>
            <person name="Kohler A."/>
            <person name="Krizsan K."/>
            <person name="Balestrini R."/>
            <person name="Da Silva C."/>
            <person name="Montanini B."/>
            <person name="Hainaut M."/>
            <person name="Levati E."/>
            <person name="Barry K.W."/>
            <person name="Belfiori B."/>
            <person name="Cichocki N."/>
            <person name="Clum A."/>
            <person name="Dockter R.B."/>
            <person name="Fauchery L."/>
            <person name="Guy J."/>
            <person name="Iotti M."/>
            <person name="Le Tacon F."/>
            <person name="Lindquist E.A."/>
            <person name="Lipzen A."/>
            <person name="Malagnac F."/>
            <person name="Mello A."/>
            <person name="Molinier V."/>
            <person name="Miyauchi S."/>
            <person name="Poulain J."/>
            <person name="Riccioni C."/>
            <person name="Rubini A."/>
            <person name="Sitrit Y."/>
            <person name="Splivallo R."/>
            <person name="Traeger S."/>
            <person name="Wang M."/>
            <person name="Zifcakova L."/>
            <person name="Wipf D."/>
            <person name="Zambonelli A."/>
            <person name="Paolocci F."/>
            <person name="Nowrousian M."/>
            <person name="Ottonello S."/>
            <person name="Baldrian P."/>
            <person name="Spatafora J.W."/>
            <person name="Henrissat B."/>
            <person name="Nagy L.G."/>
            <person name="Aury J.M."/>
            <person name="Wincker P."/>
            <person name="Grigoriev I.V."/>
            <person name="Bonfante P."/>
            <person name="Martin F.M."/>
        </authorList>
    </citation>
    <scope>NUCLEOTIDE SEQUENCE [LARGE SCALE GENOMIC DNA]</scope>
    <source>
        <strain evidence="1 2">120613-1</strain>
    </source>
</reference>
<sequence>MKGPCTFSCHGSTEIYAGHEVPEVKFNPEKHLNISSTPPTQITFKDLSLPRPASAASPVAGSAPFPLFSPAAIPLLRKELLNPAYLDKTATPFSNHNLIVRNTAAHSLFFKDIWTHPDVMRAVSQAAGVELEIVMETIEIGHANVQVDMRRYEGLERADMLERVSEELTSGKFGEVESGRVRVEVEKRSEEEMSKEVNGEGGLIVPWHYDSYPFVCVVMLSDTTNMVGGETVIKRGDGSLFGISQPGTGSAALLQGGSVQHLALTAKNSPDRVTLVTSYRAKAVGLWDVSFITNVRPYTDLSILYPQWSAYRLQVLSQNTTAMTRRLATSTVTPTEFQSFMRKQEDYIRTTANQIVPASTVSAAIAQVGVSQFYHILELYTSDQMFTAAPRECPQCGHRGKLDKQHLAACESMRTWRPELEAWVSFEESLKAIRSGGQGILGGAGAGTRPDLEAVVRSFWWDVEVGLRQGGDWGIADELARLGLTEYLIEYLGMFGIVIQK</sequence>
<keyword evidence="2" id="KW-1185">Reference proteome</keyword>
<name>A0A3N4J6F7_9PEZI</name>
<evidence type="ECO:0008006" key="3">
    <source>
        <dbReference type="Google" id="ProtNLM"/>
    </source>
</evidence>
<evidence type="ECO:0000313" key="2">
    <source>
        <dbReference type="Proteomes" id="UP000276215"/>
    </source>
</evidence>
<protein>
    <recommendedName>
        <fullName evidence="3">Fe2OG dioxygenase domain-containing protein</fullName>
    </recommendedName>
</protein>
<dbReference type="AlphaFoldDB" id="A0A3N4J6F7"/>